<sequence>MVCSRPCRMPTIRIIVSSIGQASSISPFPDDVPSPRIAVIRMRELPQSAEPDAKIYQTTPRGHPVAQILKH</sequence>
<name>W6PQP0_PENRF</name>
<proteinExistence type="predicted"/>
<evidence type="ECO:0000313" key="2">
    <source>
        <dbReference type="Proteomes" id="UP000030686"/>
    </source>
</evidence>
<reference evidence="1" key="1">
    <citation type="journal article" date="2014" name="Nat. Commun.">
        <title>Multiple recent horizontal transfers of a large genomic region in cheese making fungi.</title>
        <authorList>
            <person name="Cheeseman K."/>
            <person name="Ropars J."/>
            <person name="Renault P."/>
            <person name="Dupont J."/>
            <person name="Gouzy J."/>
            <person name="Branca A."/>
            <person name="Abraham A.L."/>
            <person name="Ceppi M."/>
            <person name="Conseiller E."/>
            <person name="Debuchy R."/>
            <person name="Malagnac F."/>
            <person name="Goarin A."/>
            <person name="Silar P."/>
            <person name="Lacoste S."/>
            <person name="Sallet E."/>
            <person name="Bensimon A."/>
            <person name="Giraud T."/>
            <person name="Brygoo Y."/>
        </authorList>
    </citation>
    <scope>NUCLEOTIDE SEQUENCE [LARGE SCALE GENOMIC DNA]</scope>
    <source>
        <strain evidence="1">FM164</strain>
    </source>
</reference>
<protein>
    <submittedName>
        <fullName evidence="1">Genomic scaffold, ProqFM164S01</fullName>
    </submittedName>
</protein>
<dbReference type="Proteomes" id="UP000030686">
    <property type="component" value="Unassembled WGS sequence"/>
</dbReference>
<accession>W6PQP0</accession>
<organism evidence="1 2">
    <name type="scientific">Penicillium roqueforti (strain FM164)</name>
    <dbReference type="NCBI Taxonomy" id="1365484"/>
    <lineage>
        <taxon>Eukaryota</taxon>
        <taxon>Fungi</taxon>
        <taxon>Dikarya</taxon>
        <taxon>Ascomycota</taxon>
        <taxon>Pezizomycotina</taxon>
        <taxon>Eurotiomycetes</taxon>
        <taxon>Eurotiomycetidae</taxon>
        <taxon>Eurotiales</taxon>
        <taxon>Aspergillaceae</taxon>
        <taxon>Penicillium</taxon>
    </lineage>
</organism>
<dbReference type="AlphaFoldDB" id="W6PQP0"/>
<evidence type="ECO:0000313" key="1">
    <source>
        <dbReference type="EMBL" id="CDM26513.1"/>
    </source>
</evidence>
<dbReference type="EMBL" id="HG792015">
    <property type="protein sequence ID" value="CDM26513.1"/>
    <property type="molecule type" value="Genomic_DNA"/>
</dbReference>
<keyword evidence="2" id="KW-1185">Reference proteome</keyword>
<gene>
    <name evidence="1" type="ORF">PROQFM164_S01g000322</name>
</gene>